<dbReference type="AlphaFoldDB" id="A0A1N6MWN1"/>
<dbReference type="Proteomes" id="UP000196435">
    <property type="component" value="Unassembled WGS sequence"/>
</dbReference>
<reference evidence="2" key="2">
    <citation type="submission" date="2016-12" db="EMBL/GenBank/DDBJ databases">
        <authorList>
            <person name="Song W.-J."/>
            <person name="Kurnit D.M."/>
        </authorList>
    </citation>
    <scope>NUCLEOTIDE SEQUENCE [LARGE SCALE GENOMIC DNA]</scope>
    <source>
        <strain evidence="2">HGB1681</strain>
    </source>
</reference>
<evidence type="ECO:0000313" key="1">
    <source>
        <dbReference type="EMBL" id="PHM35942.1"/>
    </source>
</evidence>
<protein>
    <submittedName>
        <fullName evidence="2">Uncharacterized protein</fullName>
    </submittedName>
</protein>
<dbReference type="EMBL" id="FTLG01000089">
    <property type="protein sequence ID" value="SIP73241.1"/>
    <property type="molecule type" value="Genomic_DNA"/>
</dbReference>
<sequence>MSYPNGTIIKSAQNFPRYTRFGNGCIFAPGCSFSNPCYFGKGCLFQKGCALNFVPDNKPHPPHETGEGNVFAENCTLMYVIVGTANVIRNPAMYQPVSQGLGTIVGDGHNHNNSCQISSTITYTKGQVISDCRVSQNWKDASQPDGFTHDTAKVKDTSWGIT</sequence>
<evidence type="ECO:0000313" key="3">
    <source>
        <dbReference type="Proteomes" id="UP000196435"/>
    </source>
</evidence>
<gene>
    <name evidence="1" type="ORF">Xinn_02012</name>
    <name evidence="2" type="ORF">XIS1_1790047</name>
</gene>
<name>A0A1N6MWN1_9GAMM</name>
<organism evidence="2 3">
    <name type="scientific">Xenorhabdus innexi</name>
    <dbReference type="NCBI Taxonomy" id="290109"/>
    <lineage>
        <taxon>Bacteria</taxon>
        <taxon>Pseudomonadati</taxon>
        <taxon>Pseudomonadota</taxon>
        <taxon>Gammaproteobacteria</taxon>
        <taxon>Enterobacterales</taxon>
        <taxon>Morganellaceae</taxon>
        <taxon>Xenorhabdus</taxon>
    </lineage>
</organism>
<dbReference type="SUPFAM" id="SSF51161">
    <property type="entry name" value="Trimeric LpxA-like enzymes"/>
    <property type="match status" value="1"/>
</dbReference>
<evidence type="ECO:0000313" key="4">
    <source>
        <dbReference type="Proteomes" id="UP000224871"/>
    </source>
</evidence>
<dbReference type="InterPro" id="IPR011004">
    <property type="entry name" value="Trimer_LpxA-like_sf"/>
</dbReference>
<dbReference type="EMBL" id="NIBU01000019">
    <property type="protein sequence ID" value="PHM35942.1"/>
    <property type="molecule type" value="Genomic_DNA"/>
</dbReference>
<dbReference type="Gene3D" id="2.160.10.10">
    <property type="entry name" value="Hexapeptide repeat proteins"/>
    <property type="match status" value="1"/>
</dbReference>
<accession>A0A1N6MWN1</accession>
<dbReference type="RefSeq" id="WP_086956729.1">
    <property type="nucleotide sequence ID" value="NZ_CAWNQC010000101.1"/>
</dbReference>
<dbReference type="Proteomes" id="UP000224871">
    <property type="component" value="Unassembled WGS sequence"/>
</dbReference>
<reference evidence="3" key="1">
    <citation type="submission" date="2016-12" db="EMBL/GenBank/DDBJ databases">
        <authorList>
            <person name="Gaudriault S."/>
        </authorList>
    </citation>
    <scope>NUCLEOTIDE SEQUENCE [LARGE SCALE GENOMIC DNA]</scope>
    <source>
        <strain evidence="3">HGB1681 (deposited as PTA-6826 in the American Type Culture Collection)</strain>
    </source>
</reference>
<evidence type="ECO:0000313" key="2">
    <source>
        <dbReference type="EMBL" id="SIP73241.1"/>
    </source>
</evidence>
<keyword evidence="4" id="KW-1185">Reference proteome</keyword>
<reference evidence="1 4" key="3">
    <citation type="journal article" date="2017" name="Nat. Microbiol.">
        <title>Natural product diversity associated with the nematode symbionts Photorhabdus and Xenorhabdus.</title>
        <authorList>
            <person name="Tobias N.J."/>
            <person name="Wolff H."/>
            <person name="Djahanschiri B."/>
            <person name="Grundmann F."/>
            <person name="Kronenwerth M."/>
            <person name="Shi Y.M."/>
            <person name="Simonyi S."/>
            <person name="Grun P."/>
            <person name="Shapiro-Ilan D."/>
            <person name="Pidot S.J."/>
            <person name="Stinear T.P."/>
            <person name="Ebersberger I."/>
            <person name="Bode H.B."/>
        </authorList>
    </citation>
    <scope>NUCLEOTIDE SEQUENCE [LARGE SCALE GENOMIC DNA]</scope>
    <source>
        <strain evidence="1 4">DSM 16336</strain>
    </source>
</reference>
<proteinExistence type="predicted"/>